<dbReference type="InterPro" id="IPR004482">
    <property type="entry name" value="Mg_chelat-rel"/>
</dbReference>
<keyword evidence="2" id="KW-0547">Nucleotide-binding</keyword>
<dbReference type="Pfam" id="PF13335">
    <property type="entry name" value="Mg_chelatase_C"/>
    <property type="match status" value="1"/>
</dbReference>
<dbReference type="PANTHER" id="PTHR32039">
    <property type="entry name" value="MAGNESIUM-CHELATASE SUBUNIT CHLI"/>
    <property type="match status" value="1"/>
</dbReference>
<dbReference type="OrthoDB" id="9813147at2"/>
<dbReference type="InterPro" id="IPR025158">
    <property type="entry name" value="Mg_chelat-rel_C"/>
</dbReference>
<dbReference type="EMBL" id="LUKY01000033">
    <property type="protein sequence ID" value="OIZ94444.1"/>
    <property type="molecule type" value="Genomic_DNA"/>
</dbReference>
<dbReference type="Gene3D" id="3.40.50.300">
    <property type="entry name" value="P-loop containing nucleotide triphosphate hydrolases"/>
    <property type="match status" value="1"/>
</dbReference>
<keyword evidence="5" id="KW-0378">Hydrolase</keyword>
<keyword evidence="3" id="KW-0067">ATP-binding</keyword>
<dbReference type="NCBIfam" id="NF007365">
    <property type="entry name" value="PRK09862.1"/>
    <property type="match status" value="1"/>
</dbReference>
<name>A0A1J8P3W3_9COXI</name>
<dbReference type="SMART" id="SM00382">
    <property type="entry name" value="AAA"/>
    <property type="match status" value="1"/>
</dbReference>
<evidence type="ECO:0000256" key="2">
    <source>
        <dbReference type="ARBA" id="ARBA00022741"/>
    </source>
</evidence>
<sequence>MSLAIVQTRANAGIQALPVTVETHISNGLPSLSIVGLTETTVKGNRDRVRSAIINAQFEFPARRITINLAPADLPKQGGRFDLPIALSILAASNQIPSNTLEQYEFIGELGLSGELRPVSGIIPFSLAAQKANHTIIVPLANAQEASFNKKTSILPAKNILQVCSHLHGRVPLSNYHADYSQLEHRQLPDLSEVFGQAHAKRALEICAAGKHSLLMIGPPGTGKTMLASRLISLLPLLSDEAALELAAIHSISGQSLELSTWKFPPFRRPHHTASSIALVGGGNPPRPGEISLAHHGVLFLDELPEFDRQVLEALREPLESGNISISRASRQTEFPANFQLIAAMNPCPCGYLGSQVHPCVCVPPQIQRYRKKLSMPFLDRIDMCLEVNSLPKNYFRRPRHEESSKTIRYRVKKAQFKQLKKFGTLNHNLNGNILKIACKLSNTDHKILENALEKFQLSTRAYHRILRIARTIADLTECEKIKTPHLMEALSYKVMKK</sequence>
<gene>
    <name evidence="5" type="ORF">A1D18_06310</name>
</gene>
<comment type="similarity">
    <text evidence="1">Belongs to the Mg-chelatase subunits D/I family. ComM subfamily.</text>
</comment>
<accession>A0A1J8P3W3</accession>
<evidence type="ECO:0000256" key="3">
    <source>
        <dbReference type="ARBA" id="ARBA00022840"/>
    </source>
</evidence>
<dbReference type="GO" id="GO:0005524">
    <property type="term" value="F:ATP binding"/>
    <property type="evidence" value="ECO:0007669"/>
    <property type="project" value="UniProtKB-KW"/>
</dbReference>
<keyword evidence="6" id="KW-1185">Reference proteome</keyword>
<dbReference type="InterPro" id="IPR027417">
    <property type="entry name" value="P-loop_NTPase"/>
</dbReference>
<comment type="caution">
    <text evidence="5">The sequence shown here is derived from an EMBL/GenBank/DDBJ whole genome shotgun (WGS) entry which is preliminary data.</text>
</comment>
<dbReference type="SUPFAM" id="SSF52540">
    <property type="entry name" value="P-loop containing nucleoside triphosphate hydrolases"/>
    <property type="match status" value="1"/>
</dbReference>
<dbReference type="STRING" id="1225476.A1D18_06310"/>
<protein>
    <submittedName>
        <fullName evidence="5">ATP-dependent protease</fullName>
    </submittedName>
</protein>
<dbReference type="InterPro" id="IPR003593">
    <property type="entry name" value="AAA+_ATPase"/>
</dbReference>
<dbReference type="PRINTS" id="PR01657">
    <property type="entry name" value="MCMFAMILY"/>
</dbReference>
<dbReference type="GO" id="GO:0006508">
    <property type="term" value="P:proteolysis"/>
    <property type="evidence" value="ECO:0007669"/>
    <property type="project" value="UniProtKB-KW"/>
</dbReference>
<evidence type="ECO:0000313" key="6">
    <source>
        <dbReference type="Proteomes" id="UP000183924"/>
    </source>
</evidence>
<dbReference type="InterPro" id="IPR001208">
    <property type="entry name" value="MCM_dom"/>
</dbReference>
<dbReference type="GO" id="GO:0008233">
    <property type="term" value="F:peptidase activity"/>
    <property type="evidence" value="ECO:0007669"/>
    <property type="project" value="UniProtKB-KW"/>
</dbReference>
<evidence type="ECO:0000256" key="1">
    <source>
        <dbReference type="ARBA" id="ARBA00006354"/>
    </source>
</evidence>
<dbReference type="RefSeq" id="WP_071662934.1">
    <property type="nucleotide sequence ID" value="NZ_LUKY01000033.1"/>
</dbReference>
<proteinExistence type="inferred from homology"/>
<evidence type="ECO:0000313" key="5">
    <source>
        <dbReference type="EMBL" id="OIZ94444.1"/>
    </source>
</evidence>
<dbReference type="NCBIfam" id="TIGR00368">
    <property type="entry name" value="YifB family Mg chelatase-like AAA ATPase"/>
    <property type="match status" value="1"/>
</dbReference>
<dbReference type="InterPro" id="IPR000523">
    <property type="entry name" value="Mg_chelatse_chII-like_cat_dom"/>
</dbReference>
<feature type="domain" description="MCM C-terminal AAA(+) ATPase" evidence="4">
    <location>
        <begin position="289"/>
        <end position="384"/>
    </location>
</feature>
<dbReference type="InterPro" id="IPR045006">
    <property type="entry name" value="CHLI-like"/>
</dbReference>
<dbReference type="PROSITE" id="PS50051">
    <property type="entry name" value="MCM_2"/>
    <property type="match status" value="1"/>
</dbReference>
<dbReference type="PANTHER" id="PTHR32039:SF7">
    <property type="entry name" value="COMPETENCE PROTEIN COMM"/>
    <property type="match status" value="1"/>
</dbReference>
<dbReference type="Gene3D" id="3.30.230.10">
    <property type="match status" value="1"/>
</dbReference>
<reference evidence="5 6" key="1">
    <citation type="submission" date="2016-03" db="EMBL/GenBank/DDBJ databases">
        <title>Comparative genomics of Rickettsiella.</title>
        <authorList>
            <person name="Chandler C."/>
            <person name="Wang Y."/>
        </authorList>
    </citation>
    <scope>NUCLEOTIDE SEQUENCE [LARGE SCALE GENOMIC DNA]</scope>
    <source>
        <strain evidence="5 6">RCFS May 2013</strain>
    </source>
</reference>
<dbReference type="Pfam" id="PF01078">
    <property type="entry name" value="Mg_chelatase"/>
    <property type="match status" value="1"/>
</dbReference>
<dbReference type="GO" id="GO:0003677">
    <property type="term" value="F:DNA binding"/>
    <property type="evidence" value="ECO:0007669"/>
    <property type="project" value="InterPro"/>
</dbReference>
<dbReference type="SUPFAM" id="SSF54211">
    <property type="entry name" value="Ribosomal protein S5 domain 2-like"/>
    <property type="match status" value="1"/>
</dbReference>
<dbReference type="Proteomes" id="UP000183924">
    <property type="component" value="Unassembled WGS sequence"/>
</dbReference>
<organism evidence="5 6">
    <name type="scientific">Candidatus Rickettsiella isopodorum</name>
    <dbReference type="NCBI Taxonomy" id="1225476"/>
    <lineage>
        <taxon>Bacteria</taxon>
        <taxon>Pseudomonadati</taxon>
        <taxon>Pseudomonadota</taxon>
        <taxon>Gammaproteobacteria</taxon>
        <taxon>Legionellales</taxon>
        <taxon>Coxiellaceae</taxon>
        <taxon>Rickettsiella</taxon>
    </lineage>
</organism>
<dbReference type="InterPro" id="IPR020568">
    <property type="entry name" value="Ribosomal_Su5_D2-typ_SF"/>
</dbReference>
<dbReference type="Pfam" id="PF13541">
    <property type="entry name" value="ChlI"/>
    <property type="match status" value="1"/>
</dbReference>
<keyword evidence="5" id="KW-0645">Protease</keyword>
<dbReference type="CDD" id="cd00009">
    <property type="entry name" value="AAA"/>
    <property type="match status" value="1"/>
</dbReference>
<evidence type="ECO:0000259" key="4">
    <source>
        <dbReference type="PROSITE" id="PS50051"/>
    </source>
</evidence>
<dbReference type="InterPro" id="IPR014721">
    <property type="entry name" value="Ribsml_uS5_D2-typ_fold_subgr"/>
</dbReference>
<dbReference type="AlphaFoldDB" id="A0A1J8P3W3"/>